<keyword evidence="2" id="KW-1185">Reference proteome</keyword>
<reference evidence="1 2" key="1">
    <citation type="submission" date="2014-04" db="EMBL/GenBank/DDBJ databases">
        <authorList>
            <consortium name="DOE Joint Genome Institute"/>
            <person name="Kuo A."/>
            <person name="Gay G."/>
            <person name="Dore J."/>
            <person name="Kohler A."/>
            <person name="Nagy L.G."/>
            <person name="Floudas D."/>
            <person name="Copeland A."/>
            <person name="Barry K.W."/>
            <person name="Cichocki N."/>
            <person name="Veneault-Fourrey C."/>
            <person name="LaButti K."/>
            <person name="Lindquist E.A."/>
            <person name="Lipzen A."/>
            <person name="Lundell T."/>
            <person name="Morin E."/>
            <person name="Murat C."/>
            <person name="Sun H."/>
            <person name="Tunlid A."/>
            <person name="Henrissat B."/>
            <person name="Grigoriev I.V."/>
            <person name="Hibbett D.S."/>
            <person name="Martin F."/>
            <person name="Nordberg H.P."/>
            <person name="Cantor M.N."/>
            <person name="Hua S.X."/>
        </authorList>
    </citation>
    <scope>NUCLEOTIDE SEQUENCE [LARGE SCALE GENOMIC DNA]</scope>
    <source>
        <strain evidence="2">h7</strain>
    </source>
</reference>
<gene>
    <name evidence="1" type="ORF">M413DRAFT_388049</name>
</gene>
<dbReference type="EMBL" id="KN831775">
    <property type="protein sequence ID" value="KIM43747.1"/>
    <property type="molecule type" value="Genomic_DNA"/>
</dbReference>
<dbReference type="HOGENOM" id="CLU_1906977_0_0_1"/>
<name>A0A0C2YRU6_HEBCY</name>
<proteinExistence type="predicted"/>
<accession>A0A0C2YRU6</accession>
<dbReference type="Proteomes" id="UP000053424">
    <property type="component" value="Unassembled WGS sequence"/>
</dbReference>
<sequence length="133" mass="15163">MDALRLYSGFAVSYLFSRCQKLYLPIFSDIQIRLPALGNHSNNDNCSSNIYIRHPWLPEIQKPETLAYYIYIDSTPPLHAANTFSVNVSNLVCNGRFPSWTNPPARKIHRAITRASGAPRPLLWRTDILPYTA</sequence>
<evidence type="ECO:0000313" key="2">
    <source>
        <dbReference type="Proteomes" id="UP000053424"/>
    </source>
</evidence>
<reference evidence="2" key="2">
    <citation type="submission" date="2015-01" db="EMBL/GenBank/DDBJ databases">
        <title>Evolutionary Origins and Diversification of the Mycorrhizal Mutualists.</title>
        <authorList>
            <consortium name="DOE Joint Genome Institute"/>
            <consortium name="Mycorrhizal Genomics Consortium"/>
            <person name="Kohler A."/>
            <person name="Kuo A."/>
            <person name="Nagy L.G."/>
            <person name="Floudas D."/>
            <person name="Copeland A."/>
            <person name="Barry K.W."/>
            <person name="Cichocki N."/>
            <person name="Veneault-Fourrey C."/>
            <person name="LaButti K."/>
            <person name="Lindquist E.A."/>
            <person name="Lipzen A."/>
            <person name="Lundell T."/>
            <person name="Morin E."/>
            <person name="Murat C."/>
            <person name="Riley R."/>
            <person name="Ohm R."/>
            <person name="Sun H."/>
            <person name="Tunlid A."/>
            <person name="Henrissat B."/>
            <person name="Grigoriev I.V."/>
            <person name="Hibbett D.S."/>
            <person name="Martin F."/>
        </authorList>
    </citation>
    <scope>NUCLEOTIDE SEQUENCE [LARGE SCALE GENOMIC DNA]</scope>
    <source>
        <strain evidence="2">h7</strain>
    </source>
</reference>
<evidence type="ECO:0000313" key="1">
    <source>
        <dbReference type="EMBL" id="KIM43747.1"/>
    </source>
</evidence>
<dbReference type="AlphaFoldDB" id="A0A0C2YRU6"/>
<organism evidence="1 2">
    <name type="scientific">Hebeloma cylindrosporum</name>
    <dbReference type="NCBI Taxonomy" id="76867"/>
    <lineage>
        <taxon>Eukaryota</taxon>
        <taxon>Fungi</taxon>
        <taxon>Dikarya</taxon>
        <taxon>Basidiomycota</taxon>
        <taxon>Agaricomycotina</taxon>
        <taxon>Agaricomycetes</taxon>
        <taxon>Agaricomycetidae</taxon>
        <taxon>Agaricales</taxon>
        <taxon>Agaricineae</taxon>
        <taxon>Hymenogastraceae</taxon>
        <taxon>Hebeloma</taxon>
    </lineage>
</organism>
<protein>
    <submittedName>
        <fullName evidence="1">Uncharacterized protein</fullName>
    </submittedName>
</protein>